<feature type="transmembrane region" description="Helical" evidence="1">
    <location>
        <begin position="38"/>
        <end position="59"/>
    </location>
</feature>
<sequence length="106" mass="11723">AAKSVNGKPLCDIFAIVVILTIEIAIAGYYLTASYPPAIHISFALMITCILILLLTEILDRIRLNLAPFNYAIRTFFFALVCGILLYMVLLLNTNDMGREIMPVSA</sequence>
<evidence type="ECO:0000313" key="3">
    <source>
        <dbReference type="Proteomes" id="UP001432027"/>
    </source>
</evidence>
<feature type="non-terminal residue" evidence="2">
    <location>
        <position position="1"/>
    </location>
</feature>
<name>A0AAV5U8U7_9BILA</name>
<keyword evidence="1" id="KW-1133">Transmembrane helix</keyword>
<keyword evidence="1" id="KW-0472">Membrane</keyword>
<protein>
    <submittedName>
        <fullName evidence="2">Uncharacterized protein</fullName>
    </submittedName>
</protein>
<keyword evidence="3" id="KW-1185">Reference proteome</keyword>
<reference evidence="2" key="1">
    <citation type="submission" date="2023-10" db="EMBL/GenBank/DDBJ databases">
        <title>Genome assembly of Pristionchus species.</title>
        <authorList>
            <person name="Yoshida K."/>
            <person name="Sommer R.J."/>
        </authorList>
    </citation>
    <scope>NUCLEOTIDE SEQUENCE</scope>
    <source>
        <strain evidence="2">RS0144</strain>
    </source>
</reference>
<feature type="transmembrane region" description="Helical" evidence="1">
    <location>
        <begin position="71"/>
        <end position="92"/>
    </location>
</feature>
<keyword evidence="1" id="KW-0812">Transmembrane</keyword>
<evidence type="ECO:0000256" key="1">
    <source>
        <dbReference type="SAM" id="Phobius"/>
    </source>
</evidence>
<dbReference type="EMBL" id="BTSX01000006">
    <property type="protein sequence ID" value="GMT03289.1"/>
    <property type="molecule type" value="Genomic_DNA"/>
</dbReference>
<organism evidence="2 3">
    <name type="scientific">Pristionchus entomophagus</name>
    <dbReference type="NCBI Taxonomy" id="358040"/>
    <lineage>
        <taxon>Eukaryota</taxon>
        <taxon>Metazoa</taxon>
        <taxon>Ecdysozoa</taxon>
        <taxon>Nematoda</taxon>
        <taxon>Chromadorea</taxon>
        <taxon>Rhabditida</taxon>
        <taxon>Rhabditina</taxon>
        <taxon>Diplogasteromorpha</taxon>
        <taxon>Diplogasteroidea</taxon>
        <taxon>Neodiplogasteridae</taxon>
        <taxon>Pristionchus</taxon>
    </lineage>
</organism>
<feature type="non-terminal residue" evidence="2">
    <location>
        <position position="106"/>
    </location>
</feature>
<accession>A0AAV5U8U7</accession>
<dbReference type="Proteomes" id="UP001432027">
    <property type="component" value="Unassembled WGS sequence"/>
</dbReference>
<gene>
    <name evidence="2" type="ORF">PENTCL1PPCAC_25463</name>
</gene>
<dbReference type="AlphaFoldDB" id="A0AAV5U8U7"/>
<proteinExistence type="predicted"/>
<evidence type="ECO:0000313" key="2">
    <source>
        <dbReference type="EMBL" id="GMT03289.1"/>
    </source>
</evidence>
<feature type="transmembrane region" description="Helical" evidence="1">
    <location>
        <begin position="12"/>
        <end position="32"/>
    </location>
</feature>
<comment type="caution">
    <text evidence="2">The sequence shown here is derived from an EMBL/GenBank/DDBJ whole genome shotgun (WGS) entry which is preliminary data.</text>
</comment>